<dbReference type="InterPro" id="IPR018062">
    <property type="entry name" value="HTH_AraC-typ_CS"/>
</dbReference>
<keyword evidence="4" id="KW-0804">Transcription</keyword>
<dbReference type="InterPro" id="IPR014710">
    <property type="entry name" value="RmlC-like_jellyroll"/>
</dbReference>
<dbReference type="GO" id="GO:0003700">
    <property type="term" value="F:DNA-binding transcription factor activity"/>
    <property type="evidence" value="ECO:0007669"/>
    <property type="project" value="InterPro"/>
</dbReference>
<evidence type="ECO:0000256" key="4">
    <source>
        <dbReference type="ARBA" id="ARBA00023163"/>
    </source>
</evidence>
<proteinExistence type="predicted"/>
<dbReference type="InterPro" id="IPR018060">
    <property type="entry name" value="HTH_AraC"/>
</dbReference>
<dbReference type="RefSeq" id="WP_343046598.1">
    <property type="nucleotide sequence ID" value="NZ_JACBZY010000001.1"/>
</dbReference>
<dbReference type="SUPFAM" id="SSF46689">
    <property type="entry name" value="Homeodomain-like"/>
    <property type="match status" value="2"/>
</dbReference>
<dbReference type="Gene3D" id="2.60.120.10">
    <property type="entry name" value="Jelly Rolls"/>
    <property type="match status" value="1"/>
</dbReference>
<comment type="caution">
    <text evidence="6">The sequence shown here is derived from an EMBL/GenBank/DDBJ whole genome shotgun (WGS) entry which is preliminary data.</text>
</comment>
<keyword evidence="1" id="KW-0805">Transcription regulation</keyword>
<organism evidence="6 7">
    <name type="scientific">Schumannella luteola</name>
    <dbReference type="NCBI Taxonomy" id="472059"/>
    <lineage>
        <taxon>Bacteria</taxon>
        <taxon>Bacillati</taxon>
        <taxon>Actinomycetota</taxon>
        <taxon>Actinomycetes</taxon>
        <taxon>Micrococcales</taxon>
        <taxon>Microbacteriaceae</taxon>
        <taxon>Schumannella</taxon>
    </lineage>
</organism>
<dbReference type="GO" id="GO:0043565">
    <property type="term" value="F:sequence-specific DNA binding"/>
    <property type="evidence" value="ECO:0007669"/>
    <property type="project" value="InterPro"/>
</dbReference>
<keyword evidence="3" id="KW-0010">Activator</keyword>
<dbReference type="EMBL" id="JACBZY010000001">
    <property type="protein sequence ID" value="NYG98309.1"/>
    <property type="molecule type" value="Genomic_DNA"/>
</dbReference>
<accession>A0A852YKQ3</accession>
<dbReference type="SMART" id="SM00342">
    <property type="entry name" value="HTH_ARAC"/>
    <property type="match status" value="1"/>
</dbReference>
<sequence>MISRPDPSAEHLRAWSPGIPGMSEVLHARFVEHAYPLHAHGDWSLLLIDQGEVHYELDGRRHRAPAGTVTLLPPRVPHDGHAASTREGFRKRVAYLDRGWLPEQLVSAASARPLFDDPALIAATGRLHALVALPGEGFRAESELAGIGARLRELLVERESGRMRTRLSAVDGGYGDASGGAGPGRTADAPLALRLRELLEDAVAQNTEAAAAHLTLAAASRLLGASPEHLIRVFRAQYGVPPHRYLTSIRVDRARRLLLGGMRAVDAATAAGFYDQAHLTRHFRRVLGTTPTAFQRSAA</sequence>
<dbReference type="SUPFAM" id="SSF51215">
    <property type="entry name" value="Regulatory protein AraC"/>
    <property type="match status" value="1"/>
</dbReference>
<keyword evidence="2 6" id="KW-0238">DNA-binding</keyword>
<keyword evidence="7" id="KW-1185">Reference proteome</keyword>
<name>A0A852YKQ3_9MICO</name>
<dbReference type="InterPro" id="IPR050204">
    <property type="entry name" value="AraC_XylS_family_regulators"/>
</dbReference>
<protein>
    <submittedName>
        <fullName evidence="6">AraC-like DNA-binding protein</fullName>
    </submittedName>
</protein>
<reference evidence="6 7" key="1">
    <citation type="submission" date="2020-07" db="EMBL/GenBank/DDBJ databases">
        <title>Sequencing the genomes of 1000 actinobacteria strains.</title>
        <authorList>
            <person name="Klenk H.-P."/>
        </authorList>
    </citation>
    <scope>NUCLEOTIDE SEQUENCE [LARGE SCALE GENOMIC DNA]</scope>
    <source>
        <strain evidence="6 7">DSM 23141</strain>
    </source>
</reference>
<dbReference type="PANTHER" id="PTHR46796">
    <property type="entry name" value="HTH-TYPE TRANSCRIPTIONAL ACTIVATOR RHAS-RELATED"/>
    <property type="match status" value="1"/>
</dbReference>
<dbReference type="InterPro" id="IPR037923">
    <property type="entry name" value="HTH-like"/>
</dbReference>
<dbReference type="PROSITE" id="PS01124">
    <property type="entry name" value="HTH_ARAC_FAMILY_2"/>
    <property type="match status" value="1"/>
</dbReference>
<evidence type="ECO:0000259" key="5">
    <source>
        <dbReference type="PROSITE" id="PS01124"/>
    </source>
</evidence>
<evidence type="ECO:0000313" key="7">
    <source>
        <dbReference type="Proteomes" id="UP000553888"/>
    </source>
</evidence>
<dbReference type="Gene3D" id="1.10.10.60">
    <property type="entry name" value="Homeodomain-like"/>
    <property type="match status" value="2"/>
</dbReference>
<gene>
    <name evidence="6" type="ORF">BJ979_000935</name>
</gene>
<evidence type="ECO:0000256" key="2">
    <source>
        <dbReference type="ARBA" id="ARBA00023125"/>
    </source>
</evidence>
<feature type="domain" description="HTH araC/xylS-type" evidence="5">
    <location>
        <begin position="193"/>
        <end position="297"/>
    </location>
</feature>
<evidence type="ECO:0000256" key="3">
    <source>
        <dbReference type="ARBA" id="ARBA00023159"/>
    </source>
</evidence>
<dbReference type="InterPro" id="IPR009057">
    <property type="entry name" value="Homeodomain-like_sf"/>
</dbReference>
<dbReference type="InterPro" id="IPR003313">
    <property type="entry name" value="AraC-bd"/>
</dbReference>
<dbReference type="Pfam" id="PF02311">
    <property type="entry name" value="AraC_binding"/>
    <property type="match status" value="1"/>
</dbReference>
<dbReference type="Pfam" id="PF12833">
    <property type="entry name" value="HTH_18"/>
    <property type="match status" value="1"/>
</dbReference>
<evidence type="ECO:0000313" key="6">
    <source>
        <dbReference type="EMBL" id="NYG98309.1"/>
    </source>
</evidence>
<dbReference type="PANTHER" id="PTHR46796:SF2">
    <property type="entry name" value="TRANSCRIPTIONAL REGULATORY PROTEIN"/>
    <property type="match status" value="1"/>
</dbReference>
<dbReference type="PROSITE" id="PS00041">
    <property type="entry name" value="HTH_ARAC_FAMILY_1"/>
    <property type="match status" value="1"/>
</dbReference>
<evidence type="ECO:0000256" key="1">
    <source>
        <dbReference type="ARBA" id="ARBA00023015"/>
    </source>
</evidence>
<dbReference type="Proteomes" id="UP000553888">
    <property type="component" value="Unassembled WGS sequence"/>
</dbReference>
<dbReference type="AlphaFoldDB" id="A0A852YKQ3"/>